<keyword evidence="2" id="KW-1185">Reference proteome</keyword>
<accession>A0A0V8QBH4</accession>
<dbReference type="RefSeq" id="WP_058353859.1">
    <property type="nucleotide sequence ID" value="NZ_CABMMD010000196.1"/>
</dbReference>
<protein>
    <submittedName>
        <fullName evidence="1">Uncharacterized protein</fullName>
    </submittedName>
</protein>
<dbReference type="Proteomes" id="UP000054874">
    <property type="component" value="Unassembled WGS sequence"/>
</dbReference>
<dbReference type="STRING" id="290052.ASU35_14935"/>
<dbReference type="EMBL" id="LNAM01000196">
    <property type="protein sequence ID" value="KSV57905.1"/>
    <property type="molecule type" value="Genomic_DNA"/>
</dbReference>
<evidence type="ECO:0000313" key="1">
    <source>
        <dbReference type="EMBL" id="KSV57905.1"/>
    </source>
</evidence>
<gene>
    <name evidence="1" type="ORF">ASU35_14935</name>
</gene>
<organism evidence="1 2">
    <name type="scientific">Acetivibrio ethanolgignens</name>
    <dbReference type="NCBI Taxonomy" id="290052"/>
    <lineage>
        <taxon>Bacteria</taxon>
        <taxon>Bacillati</taxon>
        <taxon>Bacillota</taxon>
        <taxon>Clostridia</taxon>
        <taxon>Eubacteriales</taxon>
        <taxon>Oscillospiraceae</taxon>
        <taxon>Acetivibrio</taxon>
    </lineage>
</organism>
<reference evidence="1 2" key="1">
    <citation type="submission" date="2015-11" db="EMBL/GenBank/DDBJ databases">
        <title>Butyribacter intestini gen. nov., sp. nov., a butyric acid-producing bacterium of the family Lachnospiraceae isolated from the human faeces.</title>
        <authorList>
            <person name="Zou Y."/>
            <person name="Xue W."/>
            <person name="Luo G."/>
            <person name="Lv M."/>
        </authorList>
    </citation>
    <scope>NUCLEOTIDE SEQUENCE [LARGE SCALE GENOMIC DNA]</scope>
    <source>
        <strain evidence="1 2">ACET-33324</strain>
    </source>
</reference>
<proteinExistence type="predicted"/>
<evidence type="ECO:0000313" key="2">
    <source>
        <dbReference type="Proteomes" id="UP000054874"/>
    </source>
</evidence>
<comment type="caution">
    <text evidence="1">The sequence shown here is derived from an EMBL/GenBank/DDBJ whole genome shotgun (WGS) entry which is preliminary data.</text>
</comment>
<dbReference type="AlphaFoldDB" id="A0A0V8QBH4"/>
<name>A0A0V8QBH4_9FIRM</name>
<sequence>MTRNEEKQLKEKTHTLLMDNFTSNGKGYAIKVAQELLYAHDKGDDPRFKQIVNGELCETVLEICVIDFVMNHEWAHDWVWDKGLVLRNKDGQFNSRFLTELDFTLFTEDTVFLFECKSYSGEKTLTDLCTLTKTSTYRDASGEMQKNTRTFDVFNQSSIHAQTLMRWMEPFTLRGATPKVQLVLFDFSRGGVKDLRTQSHKLLMPCVNETTVQNLFNKGQPRWSLSHVANAVNSLHRTSEFMEDAHYQYVTGLHKK</sequence>